<evidence type="ECO:0000313" key="1">
    <source>
        <dbReference type="EMBL" id="KAJ8504606.1"/>
    </source>
</evidence>
<dbReference type="Proteomes" id="UP001222027">
    <property type="component" value="Unassembled WGS sequence"/>
</dbReference>
<protein>
    <submittedName>
        <fullName evidence="1">Uncharacterized protein</fullName>
    </submittedName>
</protein>
<dbReference type="AlphaFoldDB" id="A0AAV8RIL4"/>
<gene>
    <name evidence="1" type="ORF">OPV22_005492</name>
</gene>
<sequence>MEEGIGPLEKPEDSPDDTLLQEVTVLKRPKTVVILRAKAVAANFKSNSTPVRRRHNVPTKLVEFVHPVQGIAGPSIFATMPAASFSYNLRKFRSTYLGGTGKGLENLMPQLIDCLNNHPDLTSAAAMQQMETSALDRPQNMTMMLQGLVVFHAANKKSSKVKDAIPLGRWTKLFSSMAFMDGV</sequence>
<evidence type="ECO:0000313" key="2">
    <source>
        <dbReference type="Proteomes" id="UP001222027"/>
    </source>
</evidence>
<reference evidence="1 2" key="1">
    <citation type="submission" date="2022-12" db="EMBL/GenBank/DDBJ databases">
        <title>Chromosome-scale assembly of the Ensete ventricosum genome.</title>
        <authorList>
            <person name="Dussert Y."/>
            <person name="Stocks J."/>
            <person name="Wendawek A."/>
            <person name="Woldeyes F."/>
            <person name="Nichols R.A."/>
            <person name="Borrell J.S."/>
        </authorList>
    </citation>
    <scope>NUCLEOTIDE SEQUENCE [LARGE SCALE GENOMIC DNA]</scope>
    <source>
        <strain evidence="2">cv. Maze</strain>
        <tissue evidence="1">Seeds</tissue>
    </source>
</reference>
<organism evidence="1 2">
    <name type="scientific">Ensete ventricosum</name>
    <name type="common">Abyssinian banana</name>
    <name type="synonym">Musa ensete</name>
    <dbReference type="NCBI Taxonomy" id="4639"/>
    <lineage>
        <taxon>Eukaryota</taxon>
        <taxon>Viridiplantae</taxon>
        <taxon>Streptophyta</taxon>
        <taxon>Embryophyta</taxon>
        <taxon>Tracheophyta</taxon>
        <taxon>Spermatophyta</taxon>
        <taxon>Magnoliopsida</taxon>
        <taxon>Liliopsida</taxon>
        <taxon>Zingiberales</taxon>
        <taxon>Musaceae</taxon>
        <taxon>Ensete</taxon>
    </lineage>
</organism>
<proteinExistence type="predicted"/>
<name>A0AAV8RIL4_ENSVE</name>
<keyword evidence="2" id="KW-1185">Reference proteome</keyword>
<accession>A0AAV8RIL4</accession>
<dbReference type="EMBL" id="JAQQAF010000002">
    <property type="protein sequence ID" value="KAJ8504606.1"/>
    <property type="molecule type" value="Genomic_DNA"/>
</dbReference>
<comment type="caution">
    <text evidence="1">The sequence shown here is derived from an EMBL/GenBank/DDBJ whole genome shotgun (WGS) entry which is preliminary data.</text>
</comment>